<evidence type="ECO:0000313" key="3">
    <source>
        <dbReference type="EMBL" id="BBX52940.1"/>
    </source>
</evidence>
<dbReference type="Proteomes" id="UP000466785">
    <property type="component" value="Chromosome"/>
</dbReference>
<dbReference type="InterPro" id="IPR018946">
    <property type="entry name" value="PhoD-like_MPP"/>
</dbReference>
<evidence type="ECO:0000313" key="4">
    <source>
        <dbReference type="Proteomes" id="UP000466785"/>
    </source>
</evidence>
<dbReference type="Pfam" id="PF25077">
    <property type="entry name" value="DUF7800"/>
    <property type="match status" value="1"/>
</dbReference>
<keyword evidence="4" id="KW-1185">Reference proteome</keyword>
<dbReference type="KEGG" id="mpof:MPOR_39660"/>
<dbReference type="EMBL" id="AP022570">
    <property type="protein sequence ID" value="BBX52940.1"/>
    <property type="molecule type" value="Genomic_DNA"/>
</dbReference>
<dbReference type="InterPro" id="IPR056702">
    <property type="entry name" value="DUF7800"/>
</dbReference>
<reference evidence="3 4" key="1">
    <citation type="journal article" date="2019" name="Emerg. Microbes Infect.">
        <title>Comprehensive subspecies identification of 175 nontuberculous mycobacteria species based on 7547 genomic profiles.</title>
        <authorList>
            <person name="Matsumoto Y."/>
            <person name="Kinjo T."/>
            <person name="Motooka D."/>
            <person name="Nabeya D."/>
            <person name="Jung N."/>
            <person name="Uechi K."/>
            <person name="Horii T."/>
            <person name="Iida T."/>
            <person name="Fujita J."/>
            <person name="Nakamura S."/>
        </authorList>
    </citation>
    <scope>NUCLEOTIDE SEQUENCE [LARGE SCALE GENOMIC DNA]</scope>
    <source>
        <strain evidence="3 4">JCM 12603</strain>
    </source>
</reference>
<evidence type="ECO:0000259" key="2">
    <source>
        <dbReference type="Pfam" id="PF25077"/>
    </source>
</evidence>
<gene>
    <name evidence="3" type="ORF">MPOR_39660</name>
</gene>
<dbReference type="PANTHER" id="PTHR37031">
    <property type="entry name" value="METALLOPHOSPHATASE BINDING DOMAIN PROTEIN"/>
    <property type="match status" value="1"/>
</dbReference>
<dbReference type="SUPFAM" id="SSF56300">
    <property type="entry name" value="Metallo-dependent phosphatases"/>
    <property type="match status" value="1"/>
</dbReference>
<sequence>MPLILGPVLRHVSETTAVVWVQTEEAADVEVLGCSARTFEVSGFHYALVVVRGLTPDTVTEYQVLVDGEQVWPEADSKFPPSVIRTRGPETTDRLRVVFGSCRYPKTGDDKLDAKLGADALDCYATRLTGLPVDEWPDALLLLGDQVYADELTPDARRNLAGHRRRLHGRPADEVVTFTEYERLYQHTWGDPEIRWVLSTVPTAMIFDDHDIRDDWNTSATWRAEVNAKPWWRDRIRAGLATYWVYQHLGNLSPEELAVDEDFRKVLAIDGDCWGYLEQLADRADTEVEGEKAIRFSFRWDLGRNRLVMVDSRNSRVLDSGDRKMLDDTEFAWVQAQMNDGRESLDHLLIGTSLPWLMPPVIADVQSVNERTASRGGIRGRLGEKLRQAADLEHWPAFTDSFLRLSAALAESAGAEPAPATVSVLSGDVHHSYAARADFTDTAGAPVHQLVCSPVHNYVPGFLKPVFKTGWSPKVSRVMRRWARRHGAPELPMSWQNLSGPLFGNTIATLRAAGRRAEVIFEQPDKDCQLDVVAEVALTAERPPPRPVRS</sequence>
<dbReference type="RefSeq" id="WP_163676734.1">
    <property type="nucleotide sequence ID" value="NZ_AP022570.1"/>
</dbReference>
<dbReference type="PANTHER" id="PTHR37031:SF2">
    <property type="entry name" value="PHOD-LIKE PHOSPHATASE METALLOPHOSPHATASE DOMAIN-CONTAINING PROTEIN"/>
    <property type="match status" value="1"/>
</dbReference>
<feature type="domain" description="DUF7800" evidence="2">
    <location>
        <begin position="2"/>
        <end position="84"/>
    </location>
</feature>
<proteinExistence type="predicted"/>
<evidence type="ECO:0000259" key="1">
    <source>
        <dbReference type="Pfam" id="PF09423"/>
    </source>
</evidence>
<dbReference type="CDD" id="cd07389">
    <property type="entry name" value="MPP_PhoD"/>
    <property type="match status" value="1"/>
</dbReference>
<dbReference type="AlphaFoldDB" id="A0A6N4VFV7"/>
<name>A0A6N4VFV7_9MYCO</name>
<organism evidence="3 4">
    <name type="scientific">Mycolicibacterium poriferae</name>
    <dbReference type="NCBI Taxonomy" id="39694"/>
    <lineage>
        <taxon>Bacteria</taxon>
        <taxon>Bacillati</taxon>
        <taxon>Actinomycetota</taxon>
        <taxon>Actinomycetes</taxon>
        <taxon>Mycobacteriales</taxon>
        <taxon>Mycobacteriaceae</taxon>
        <taxon>Mycolicibacterium</taxon>
    </lineage>
</organism>
<dbReference type="InterPro" id="IPR038607">
    <property type="entry name" value="PhoD-like_sf"/>
</dbReference>
<dbReference type="Pfam" id="PF09423">
    <property type="entry name" value="PhoD"/>
    <property type="match status" value="1"/>
</dbReference>
<protein>
    <submittedName>
        <fullName evidence="3">Alkaline phosphatase</fullName>
    </submittedName>
</protein>
<dbReference type="Gene3D" id="3.60.21.70">
    <property type="entry name" value="PhoD-like phosphatase"/>
    <property type="match status" value="1"/>
</dbReference>
<accession>A0A6N4VFV7</accession>
<feature type="domain" description="PhoD-like phosphatase metallophosphatase" evidence="1">
    <location>
        <begin position="136"/>
        <end position="457"/>
    </location>
</feature>
<dbReference type="InterPro" id="IPR029052">
    <property type="entry name" value="Metallo-depent_PP-like"/>
</dbReference>